<comment type="caution">
    <text evidence="2">The sequence shown here is derived from an EMBL/GenBank/DDBJ whole genome shotgun (WGS) entry which is preliminary data.</text>
</comment>
<dbReference type="InterPro" id="IPR057136">
    <property type="entry name" value="At2g35280_TPR_dom"/>
</dbReference>
<evidence type="ECO:0000313" key="2">
    <source>
        <dbReference type="EMBL" id="RYR38584.1"/>
    </source>
</evidence>
<sequence length="202" mass="23926">MDIHKDKIRQFSLRKLDSKGRSGTINMITHKVTIERFSTAVDLPLDVWLAIAIKFASNSIEDLCRFRMTYCAMRDADKEDTVLKMVFISPAHAMKWWWRHDPIERRFFERCFEIGHPELLFREVLRKLYIRRNHAVRWEMLQNSASNGIDAAKYSVSMELLCRRDDNEAKKWVETISRARSGWFTPRMLLELLCDSHNFLAG</sequence>
<proteinExistence type="predicted"/>
<dbReference type="InterPro" id="IPR040338">
    <property type="entry name" value="At1g67623-like"/>
</dbReference>
<feature type="domain" description="At2g35280-like TPR" evidence="1">
    <location>
        <begin position="92"/>
        <end position="178"/>
    </location>
</feature>
<dbReference type="Pfam" id="PF23310">
    <property type="entry name" value="TPR_27"/>
    <property type="match status" value="1"/>
</dbReference>
<name>A0A445BIU5_ARAHY</name>
<gene>
    <name evidence="2" type="ORF">Ahy_A09g043641</name>
</gene>
<organism evidence="2 3">
    <name type="scientific">Arachis hypogaea</name>
    <name type="common">Peanut</name>
    <dbReference type="NCBI Taxonomy" id="3818"/>
    <lineage>
        <taxon>Eukaryota</taxon>
        <taxon>Viridiplantae</taxon>
        <taxon>Streptophyta</taxon>
        <taxon>Embryophyta</taxon>
        <taxon>Tracheophyta</taxon>
        <taxon>Spermatophyta</taxon>
        <taxon>Magnoliopsida</taxon>
        <taxon>eudicotyledons</taxon>
        <taxon>Gunneridae</taxon>
        <taxon>Pentapetalae</taxon>
        <taxon>rosids</taxon>
        <taxon>fabids</taxon>
        <taxon>Fabales</taxon>
        <taxon>Fabaceae</taxon>
        <taxon>Papilionoideae</taxon>
        <taxon>50 kb inversion clade</taxon>
        <taxon>dalbergioids sensu lato</taxon>
        <taxon>Dalbergieae</taxon>
        <taxon>Pterocarpus clade</taxon>
        <taxon>Arachis</taxon>
    </lineage>
</organism>
<dbReference type="EMBL" id="SDMP01000009">
    <property type="protein sequence ID" value="RYR38584.1"/>
    <property type="molecule type" value="Genomic_DNA"/>
</dbReference>
<dbReference type="PANTHER" id="PTHR33784">
    <property type="entry name" value="OS05G0482100 PROTEIN"/>
    <property type="match status" value="1"/>
</dbReference>
<dbReference type="PANTHER" id="PTHR33784:SF10">
    <property type="entry name" value="F-BOX PROTEIN"/>
    <property type="match status" value="1"/>
</dbReference>
<protein>
    <recommendedName>
        <fullName evidence="1">At2g35280-like TPR domain-containing protein</fullName>
    </recommendedName>
</protein>
<dbReference type="AlphaFoldDB" id="A0A445BIU5"/>
<keyword evidence="3" id="KW-1185">Reference proteome</keyword>
<accession>A0A445BIU5</accession>
<evidence type="ECO:0000259" key="1">
    <source>
        <dbReference type="Pfam" id="PF23310"/>
    </source>
</evidence>
<evidence type="ECO:0000313" key="3">
    <source>
        <dbReference type="Proteomes" id="UP000289738"/>
    </source>
</evidence>
<dbReference type="Proteomes" id="UP000289738">
    <property type="component" value="Chromosome A09"/>
</dbReference>
<reference evidence="2 3" key="1">
    <citation type="submission" date="2019-01" db="EMBL/GenBank/DDBJ databases">
        <title>Sequencing of cultivated peanut Arachis hypogaea provides insights into genome evolution and oil improvement.</title>
        <authorList>
            <person name="Chen X."/>
        </authorList>
    </citation>
    <scope>NUCLEOTIDE SEQUENCE [LARGE SCALE GENOMIC DNA]</scope>
    <source>
        <strain evidence="3">cv. Fuhuasheng</strain>
        <tissue evidence="2">Leaves</tissue>
    </source>
</reference>